<dbReference type="Proteomes" id="UP001212042">
    <property type="component" value="Unassembled WGS sequence"/>
</dbReference>
<dbReference type="RefSeq" id="WP_271346403.1">
    <property type="nucleotide sequence ID" value="NZ_JAQJZJ010000001.1"/>
</dbReference>
<gene>
    <name evidence="2" type="ORF">PH586_03705</name>
</gene>
<feature type="compositionally biased region" description="Polar residues" evidence="1">
    <location>
        <begin position="1"/>
        <end position="26"/>
    </location>
</feature>
<comment type="caution">
    <text evidence="2">The sequence shown here is derived from an EMBL/GenBank/DDBJ whole genome shotgun (WGS) entry which is preliminary data.</text>
</comment>
<protein>
    <submittedName>
        <fullName evidence="2">Uncharacterized protein</fullName>
    </submittedName>
</protein>
<reference evidence="2 3" key="1">
    <citation type="submission" date="2023-01" db="EMBL/GenBank/DDBJ databases">
        <title>Pseudomonas SA3-5T sp. nov., isolated from tidal flat sediment.</title>
        <authorList>
            <person name="Kim H.S."/>
            <person name="Kim J.-S."/>
            <person name="Suh M.K."/>
            <person name="Eom M.K."/>
            <person name="Lee J.-S."/>
        </authorList>
    </citation>
    <scope>NUCLEOTIDE SEQUENCE [LARGE SCALE GENOMIC DNA]</scope>
    <source>
        <strain evidence="2 3">SA3-5</strain>
    </source>
</reference>
<proteinExistence type="predicted"/>
<name>A0ABT4XBC4_9PSED</name>
<evidence type="ECO:0000313" key="2">
    <source>
        <dbReference type="EMBL" id="MDA7085497.1"/>
    </source>
</evidence>
<evidence type="ECO:0000313" key="3">
    <source>
        <dbReference type="Proteomes" id="UP001212042"/>
    </source>
</evidence>
<evidence type="ECO:0000256" key="1">
    <source>
        <dbReference type="SAM" id="MobiDB-lite"/>
    </source>
</evidence>
<accession>A0ABT4XBC4</accession>
<organism evidence="2 3">
    <name type="scientific">Pseudomonas aestuarii</name>
    <dbReference type="NCBI Taxonomy" id="3018340"/>
    <lineage>
        <taxon>Bacteria</taxon>
        <taxon>Pseudomonadati</taxon>
        <taxon>Pseudomonadota</taxon>
        <taxon>Gammaproteobacteria</taxon>
        <taxon>Pseudomonadales</taxon>
        <taxon>Pseudomonadaceae</taxon>
        <taxon>Pseudomonas</taxon>
    </lineage>
</organism>
<dbReference type="EMBL" id="JAQJZJ010000001">
    <property type="protein sequence ID" value="MDA7085497.1"/>
    <property type="molecule type" value="Genomic_DNA"/>
</dbReference>
<feature type="region of interest" description="Disordered" evidence="1">
    <location>
        <begin position="1"/>
        <end position="33"/>
    </location>
</feature>
<sequence>MTTAQQGCPSSQEPKITGNSGNTGNGQACRGFQALPPYKKSGNNWQHTPDIQHKRAPLPLYSLLTVAGHIGTGNTLQSWRPRRSGLLPLLPVLPVFLKSQEHWIKCHSGWVVP</sequence>
<keyword evidence="3" id="KW-1185">Reference proteome</keyword>